<proteinExistence type="predicted"/>
<name>A0A183NKG3_9TREM</name>
<evidence type="ECO:0000313" key="2">
    <source>
        <dbReference type="Proteomes" id="UP000269396"/>
    </source>
</evidence>
<reference evidence="1 2" key="1">
    <citation type="submission" date="2018-11" db="EMBL/GenBank/DDBJ databases">
        <authorList>
            <consortium name="Pathogen Informatics"/>
        </authorList>
    </citation>
    <scope>NUCLEOTIDE SEQUENCE [LARGE SCALE GENOMIC DNA]</scope>
    <source>
        <strain>Denwood</strain>
        <strain evidence="2">Zambia</strain>
    </source>
</reference>
<accession>A0A183NKG3</accession>
<dbReference type="Proteomes" id="UP000269396">
    <property type="component" value="Unassembled WGS sequence"/>
</dbReference>
<keyword evidence="2" id="KW-1185">Reference proteome</keyword>
<protein>
    <submittedName>
        <fullName evidence="1">Uncharacterized protein</fullName>
    </submittedName>
</protein>
<sequence length="40" mass="4496">MRVNDHVSIISLVFSSTRMTLSLLTPNNRGTSLLRPFSFS</sequence>
<organism evidence="1 2">
    <name type="scientific">Schistosoma mattheei</name>
    <dbReference type="NCBI Taxonomy" id="31246"/>
    <lineage>
        <taxon>Eukaryota</taxon>
        <taxon>Metazoa</taxon>
        <taxon>Spiralia</taxon>
        <taxon>Lophotrochozoa</taxon>
        <taxon>Platyhelminthes</taxon>
        <taxon>Trematoda</taxon>
        <taxon>Digenea</taxon>
        <taxon>Strigeidida</taxon>
        <taxon>Schistosomatoidea</taxon>
        <taxon>Schistosomatidae</taxon>
        <taxon>Schistosoma</taxon>
    </lineage>
</organism>
<gene>
    <name evidence="1" type="ORF">SMTD_LOCUS2599</name>
</gene>
<dbReference type="AlphaFoldDB" id="A0A183NKG3"/>
<dbReference type="EMBL" id="UZAL01003762">
    <property type="protein sequence ID" value="VDO88254.1"/>
    <property type="molecule type" value="Genomic_DNA"/>
</dbReference>
<evidence type="ECO:0000313" key="1">
    <source>
        <dbReference type="EMBL" id="VDO88254.1"/>
    </source>
</evidence>